<reference evidence="7" key="1">
    <citation type="journal article" date="2020" name="Stud. Mycol.">
        <title>101 Dothideomycetes genomes: a test case for predicting lifestyles and emergence of pathogens.</title>
        <authorList>
            <person name="Haridas S."/>
            <person name="Albert R."/>
            <person name="Binder M."/>
            <person name="Bloem J."/>
            <person name="Labutti K."/>
            <person name="Salamov A."/>
            <person name="Andreopoulos B."/>
            <person name="Baker S."/>
            <person name="Barry K."/>
            <person name="Bills G."/>
            <person name="Bluhm B."/>
            <person name="Cannon C."/>
            <person name="Castanera R."/>
            <person name="Culley D."/>
            <person name="Daum C."/>
            <person name="Ezra D."/>
            <person name="Gonzalez J."/>
            <person name="Henrissat B."/>
            <person name="Kuo A."/>
            <person name="Liang C."/>
            <person name="Lipzen A."/>
            <person name="Lutzoni F."/>
            <person name="Magnuson J."/>
            <person name="Mondo S."/>
            <person name="Nolan M."/>
            <person name="Ohm R."/>
            <person name="Pangilinan J."/>
            <person name="Park H.-J."/>
            <person name="Ramirez L."/>
            <person name="Alfaro M."/>
            <person name="Sun H."/>
            <person name="Tritt A."/>
            <person name="Yoshinaga Y."/>
            <person name="Zwiers L.-H."/>
            <person name="Turgeon B."/>
            <person name="Goodwin S."/>
            <person name="Spatafora J."/>
            <person name="Crous P."/>
            <person name="Grigoriev I."/>
        </authorList>
    </citation>
    <scope>NUCLEOTIDE SEQUENCE</scope>
    <source>
        <strain evidence="7">ATCC 36951</strain>
    </source>
</reference>
<evidence type="ECO:0000256" key="5">
    <source>
        <dbReference type="SAM" id="MobiDB-lite"/>
    </source>
</evidence>
<feature type="compositionally biased region" description="Basic and acidic residues" evidence="5">
    <location>
        <begin position="382"/>
        <end position="402"/>
    </location>
</feature>
<keyword evidence="3 6" id="KW-1133">Transmembrane helix</keyword>
<name>A0A6A6D0C8_ZASCE</name>
<dbReference type="Proteomes" id="UP000799537">
    <property type="component" value="Unassembled WGS sequence"/>
</dbReference>
<dbReference type="PANTHER" id="PTHR31465:SF15">
    <property type="entry name" value="LIPID TRANSPORTER ATNI-RELATED"/>
    <property type="match status" value="1"/>
</dbReference>
<feature type="transmembrane region" description="Helical" evidence="6">
    <location>
        <begin position="310"/>
        <end position="329"/>
    </location>
</feature>
<evidence type="ECO:0000313" key="7">
    <source>
        <dbReference type="EMBL" id="KAF2171096.1"/>
    </source>
</evidence>
<dbReference type="AlphaFoldDB" id="A0A6A6D0C8"/>
<dbReference type="EMBL" id="ML993584">
    <property type="protein sequence ID" value="KAF2171096.1"/>
    <property type="molecule type" value="Genomic_DNA"/>
</dbReference>
<feature type="transmembrane region" description="Helical" evidence="6">
    <location>
        <begin position="186"/>
        <end position="208"/>
    </location>
</feature>
<keyword evidence="4 6" id="KW-0472">Membrane</keyword>
<dbReference type="InterPro" id="IPR007568">
    <property type="entry name" value="RTA1"/>
</dbReference>
<dbReference type="RefSeq" id="XP_033671985.1">
    <property type="nucleotide sequence ID" value="XM_033804768.1"/>
</dbReference>
<gene>
    <name evidence="7" type="ORF">M409DRAFT_19067</name>
</gene>
<evidence type="ECO:0000256" key="6">
    <source>
        <dbReference type="SAM" id="Phobius"/>
    </source>
</evidence>
<evidence type="ECO:0000256" key="2">
    <source>
        <dbReference type="ARBA" id="ARBA00022692"/>
    </source>
</evidence>
<feature type="transmembrane region" description="Helical" evidence="6">
    <location>
        <begin position="115"/>
        <end position="133"/>
    </location>
</feature>
<keyword evidence="2 6" id="KW-0812">Transmembrane</keyword>
<evidence type="ECO:0008006" key="9">
    <source>
        <dbReference type="Google" id="ProtNLM"/>
    </source>
</evidence>
<evidence type="ECO:0000256" key="3">
    <source>
        <dbReference type="ARBA" id="ARBA00022989"/>
    </source>
</evidence>
<accession>A0A6A6D0C8</accession>
<sequence>MPPTTSTSALTPQEALPSITVVADSVFPRSLDLDLPTLSSLSLDLPTLSLPSLSLDLPTPTCTPTIQPDKNGYVPPGSCDALWQYSPSFAAATAFAVLFGILLIAHIVQAIYHRVGYTWVIIMAVSWEAASYGSRAAASLNQQSDGLATTSQLLVLVAPVWVNAFAYMAFARIVHFFSPTRKVWRISPSILTVIFVTLDIASFIVQIIGGGQAGPGASPEVQKQGINIYMGGIGMQEGFILIFLGLVIKFHWDQHRYHQTGHLAPSKRHWRPLLYSLYACLLFITIRIIFRLIEFSGGENESNPIPYNERYFYAFEAMPMFLAILVWNLSHPGRFIQGPDAKLPSSWISRKLCCCCHRSKRHPGGTEMAVLLSREPSPSREGFQERFSREVKHQLGGEHVRADGSSSSTSREVSPVPRAAIY</sequence>
<dbReference type="GeneID" id="54558040"/>
<organism evidence="7 8">
    <name type="scientific">Zasmidium cellare ATCC 36951</name>
    <dbReference type="NCBI Taxonomy" id="1080233"/>
    <lineage>
        <taxon>Eukaryota</taxon>
        <taxon>Fungi</taxon>
        <taxon>Dikarya</taxon>
        <taxon>Ascomycota</taxon>
        <taxon>Pezizomycotina</taxon>
        <taxon>Dothideomycetes</taxon>
        <taxon>Dothideomycetidae</taxon>
        <taxon>Mycosphaerellales</taxon>
        <taxon>Mycosphaerellaceae</taxon>
        <taxon>Zasmidium</taxon>
    </lineage>
</organism>
<feature type="transmembrane region" description="Helical" evidence="6">
    <location>
        <begin position="153"/>
        <end position="174"/>
    </location>
</feature>
<evidence type="ECO:0000313" key="8">
    <source>
        <dbReference type="Proteomes" id="UP000799537"/>
    </source>
</evidence>
<feature type="region of interest" description="Disordered" evidence="5">
    <location>
        <begin position="375"/>
        <end position="422"/>
    </location>
</feature>
<feature type="compositionally biased region" description="Low complexity" evidence="5">
    <location>
        <begin position="405"/>
        <end position="422"/>
    </location>
</feature>
<evidence type="ECO:0000256" key="4">
    <source>
        <dbReference type="ARBA" id="ARBA00023136"/>
    </source>
</evidence>
<protein>
    <recommendedName>
        <fullName evidence="9">RTA1 domain protein</fullName>
    </recommendedName>
</protein>
<keyword evidence="8" id="KW-1185">Reference proteome</keyword>
<proteinExistence type="predicted"/>
<feature type="transmembrane region" description="Helical" evidence="6">
    <location>
        <begin position="273"/>
        <end position="290"/>
    </location>
</feature>
<dbReference type="PANTHER" id="PTHR31465">
    <property type="entry name" value="PROTEIN RTA1-RELATED"/>
    <property type="match status" value="1"/>
</dbReference>
<dbReference type="GO" id="GO:0016020">
    <property type="term" value="C:membrane"/>
    <property type="evidence" value="ECO:0007669"/>
    <property type="project" value="UniProtKB-SubCell"/>
</dbReference>
<feature type="transmembrane region" description="Helical" evidence="6">
    <location>
        <begin position="89"/>
        <end position="108"/>
    </location>
</feature>
<dbReference type="Pfam" id="PF04479">
    <property type="entry name" value="RTA1"/>
    <property type="match status" value="1"/>
</dbReference>
<evidence type="ECO:0000256" key="1">
    <source>
        <dbReference type="ARBA" id="ARBA00004141"/>
    </source>
</evidence>
<dbReference type="OrthoDB" id="5384040at2759"/>
<comment type="subcellular location">
    <subcellularLocation>
        <location evidence="1">Membrane</location>
        <topology evidence="1">Multi-pass membrane protein</topology>
    </subcellularLocation>
</comment>
<feature type="transmembrane region" description="Helical" evidence="6">
    <location>
        <begin position="228"/>
        <end position="252"/>
    </location>
</feature>